<evidence type="ECO:0000259" key="12">
    <source>
        <dbReference type="Pfam" id="PF00482"/>
    </source>
</evidence>
<keyword evidence="14" id="KW-1185">Reference proteome</keyword>
<evidence type="ECO:0000256" key="3">
    <source>
        <dbReference type="ARBA" id="ARBA00005745"/>
    </source>
</evidence>
<comment type="caution">
    <text evidence="13">The sequence shown here is derived from an EMBL/GenBank/DDBJ whole genome shotgun (WGS) entry which is preliminary data.</text>
</comment>
<feature type="domain" description="Type II secretion system protein GspF" evidence="12">
    <location>
        <begin position="244"/>
        <end position="366"/>
    </location>
</feature>
<evidence type="ECO:0000313" key="13">
    <source>
        <dbReference type="EMBL" id="MFH6986033.1"/>
    </source>
</evidence>
<evidence type="ECO:0000256" key="7">
    <source>
        <dbReference type="ARBA" id="ARBA00022989"/>
    </source>
</evidence>
<organism evidence="13 14">
    <name type="scientific">Marinoscillum luteum</name>
    <dbReference type="NCBI Taxonomy" id="861051"/>
    <lineage>
        <taxon>Bacteria</taxon>
        <taxon>Pseudomonadati</taxon>
        <taxon>Bacteroidota</taxon>
        <taxon>Cytophagia</taxon>
        <taxon>Cytophagales</taxon>
        <taxon>Reichenbachiellaceae</taxon>
        <taxon>Marinoscillum</taxon>
    </lineage>
</organism>
<evidence type="ECO:0000256" key="10">
    <source>
        <dbReference type="RuleBase" id="RU003923"/>
    </source>
</evidence>
<keyword evidence="4 10" id="KW-0813">Transport</keyword>
<name>A0ABW7NFE6_9BACT</name>
<evidence type="ECO:0000256" key="8">
    <source>
        <dbReference type="ARBA" id="ARBA00023136"/>
    </source>
</evidence>
<dbReference type="PROSITE" id="PS00874">
    <property type="entry name" value="T2SP_F"/>
    <property type="match status" value="1"/>
</dbReference>
<dbReference type="InterPro" id="IPR003004">
    <property type="entry name" value="GspF/PilC"/>
</dbReference>
<dbReference type="PANTHER" id="PTHR30012:SF0">
    <property type="entry name" value="TYPE II SECRETION SYSTEM PROTEIN F-RELATED"/>
    <property type="match status" value="1"/>
</dbReference>
<comment type="subcellular location">
    <subcellularLocation>
        <location evidence="2 10">Cell membrane</location>
        <topology evidence="2 10">Multi-pass membrane protein</topology>
    </subcellularLocation>
</comment>
<evidence type="ECO:0000256" key="1">
    <source>
        <dbReference type="ARBA" id="ARBA00002684"/>
    </source>
</evidence>
<accession>A0ABW7NFE6</accession>
<comment type="similarity">
    <text evidence="3 10">Belongs to the GSP F family.</text>
</comment>
<comment type="function">
    <text evidence="1">Component of the type II secretion system inner membrane complex required for the energy-dependent secretion of extracellular factors such as proteases and toxins from the periplasm.</text>
</comment>
<evidence type="ECO:0000256" key="5">
    <source>
        <dbReference type="ARBA" id="ARBA00022475"/>
    </source>
</evidence>
<dbReference type="InterPro" id="IPR001992">
    <property type="entry name" value="T2SS_GspF/T4SS_PilC_CS"/>
</dbReference>
<evidence type="ECO:0000256" key="2">
    <source>
        <dbReference type="ARBA" id="ARBA00004651"/>
    </source>
</evidence>
<evidence type="ECO:0000256" key="4">
    <source>
        <dbReference type="ARBA" id="ARBA00022448"/>
    </source>
</evidence>
<dbReference type="EMBL" id="JBIPKE010000020">
    <property type="protein sequence ID" value="MFH6986033.1"/>
    <property type="molecule type" value="Genomic_DNA"/>
</dbReference>
<evidence type="ECO:0000256" key="9">
    <source>
        <dbReference type="ARBA" id="ARBA00030750"/>
    </source>
</evidence>
<protein>
    <recommendedName>
        <fullName evidence="9">General secretion pathway protein F</fullName>
    </recommendedName>
</protein>
<keyword evidence="6 10" id="KW-0812">Transmembrane</keyword>
<keyword evidence="5" id="KW-1003">Cell membrane</keyword>
<reference evidence="13 14" key="1">
    <citation type="journal article" date="2013" name="Int. J. Syst. Evol. Microbiol.">
        <title>Marinoscillum luteum sp. nov., isolated from marine sediment.</title>
        <authorList>
            <person name="Cha I.T."/>
            <person name="Park S.J."/>
            <person name="Kim S.J."/>
            <person name="Kim J.G."/>
            <person name="Jung M.Y."/>
            <person name="Shin K.S."/>
            <person name="Kwon K.K."/>
            <person name="Yang S.H."/>
            <person name="Seo Y.S."/>
            <person name="Rhee S.K."/>
        </authorList>
    </citation>
    <scope>NUCLEOTIDE SEQUENCE [LARGE SCALE GENOMIC DNA]</scope>
    <source>
        <strain evidence="13 14">KCTC 23939</strain>
    </source>
</reference>
<dbReference type="InterPro" id="IPR018076">
    <property type="entry name" value="T2SS_GspF_dom"/>
</dbReference>
<dbReference type="RefSeq" id="WP_395419518.1">
    <property type="nucleotide sequence ID" value="NZ_JBIPKE010000020.1"/>
</dbReference>
<dbReference type="InterPro" id="IPR042094">
    <property type="entry name" value="T2SS_GspF_sf"/>
</dbReference>
<sequence length="378" mass="43588">MKLTDLDISGPKVTQEKKQESFLTKEIDLFPHRVSDKEKETIYRQLNVLQQSGVDIRASFEILFQQLKRKKTREKLQMVLTEIVKGKSLSESLAQFKDFTPYEVFSLKIGEETGRLTLVFEKLTTYFENQIAQRRQIVSALSYPILITLTSFGAVSFMIFFIIPMFEEVFLRFNSDLPALTKTIIGLSRGFRSNALLLFSSVGIILFSIYALRKNLRFRWFKEWIWLRVPLGGEIYRQIYLARFCDSMGLLILSAVPMVHTLEMVRKMIGFLHIEVVLDQIKTDLVQGKTITEAFEKHPVFDNQMIALIKVGEEVNQLGSFFQKLSLDYTNSVKHKTALMATFLEPFMIIFLGLVVGVILVAMYLPMFELSSSMDFGN</sequence>
<feature type="domain" description="Type II secretion system protein GspF" evidence="12">
    <location>
        <begin position="43"/>
        <end position="164"/>
    </location>
</feature>
<feature type="transmembrane region" description="Helical" evidence="11">
    <location>
        <begin position="143"/>
        <end position="166"/>
    </location>
</feature>
<evidence type="ECO:0000313" key="14">
    <source>
        <dbReference type="Proteomes" id="UP001610063"/>
    </source>
</evidence>
<gene>
    <name evidence="13" type="ORF">ACHKAR_21440</name>
</gene>
<dbReference type="PANTHER" id="PTHR30012">
    <property type="entry name" value="GENERAL SECRETION PATHWAY PROTEIN"/>
    <property type="match status" value="1"/>
</dbReference>
<feature type="transmembrane region" description="Helical" evidence="11">
    <location>
        <begin position="195"/>
        <end position="212"/>
    </location>
</feature>
<evidence type="ECO:0000256" key="11">
    <source>
        <dbReference type="SAM" id="Phobius"/>
    </source>
</evidence>
<dbReference type="Proteomes" id="UP001610063">
    <property type="component" value="Unassembled WGS sequence"/>
</dbReference>
<evidence type="ECO:0000256" key="6">
    <source>
        <dbReference type="ARBA" id="ARBA00022692"/>
    </source>
</evidence>
<feature type="transmembrane region" description="Helical" evidence="11">
    <location>
        <begin position="343"/>
        <end position="365"/>
    </location>
</feature>
<keyword evidence="8 11" id="KW-0472">Membrane</keyword>
<proteinExistence type="inferred from homology"/>
<dbReference type="Pfam" id="PF00482">
    <property type="entry name" value="T2SSF"/>
    <property type="match status" value="2"/>
</dbReference>
<dbReference type="Gene3D" id="1.20.81.30">
    <property type="entry name" value="Type II secretion system (T2SS), domain F"/>
    <property type="match status" value="2"/>
</dbReference>
<keyword evidence="7 11" id="KW-1133">Transmembrane helix</keyword>